<evidence type="ECO:0000256" key="1">
    <source>
        <dbReference type="SAM" id="MobiDB-lite"/>
    </source>
</evidence>
<name>A0A8H8T2H8_9AGAM</name>
<dbReference type="AlphaFoldDB" id="A0A8H8T2H8"/>
<accession>A0A8H8T2H8</accession>
<sequence>MASSPQTSASSVDSAATYDSIQSYNNALHEYTRNLWMEARREAESRSKNRATQIAPLKKSGPTA</sequence>
<protein>
    <submittedName>
        <fullName evidence="2">Uncharacterized protein</fullName>
    </submittedName>
</protein>
<reference evidence="2" key="1">
    <citation type="submission" date="2020-05" db="EMBL/GenBank/DDBJ databases">
        <title>Evolutionary and genomic comparisons of hybrid uninucleate and nonhybrid Rhizoctonia fungi.</title>
        <authorList>
            <person name="Li C."/>
            <person name="Chen X."/>
        </authorList>
    </citation>
    <scope>NUCLEOTIDE SEQUENCE</scope>
    <source>
        <strain evidence="2">AG-1 IA</strain>
    </source>
</reference>
<dbReference type="GeneID" id="67023771"/>
<feature type="region of interest" description="Disordered" evidence="1">
    <location>
        <begin position="41"/>
        <end position="64"/>
    </location>
</feature>
<dbReference type="Proteomes" id="UP000650533">
    <property type="component" value="Chromosome 16"/>
</dbReference>
<organism evidence="2 3">
    <name type="scientific">Rhizoctonia solani</name>
    <dbReference type="NCBI Taxonomy" id="456999"/>
    <lineage>
        <taxon>Eukaryota</taxon>
        <taxon>Fungi</taxon>
        <taxon>Dikarya</taxon>
        <taxon>Basidiomycota</taxon>
        <taxon>Agaricomycotina</taxon>
        <taxon>Agaricomycetes</taxon>
        <taxon>Cantharellales</taxon>
        <taxon>Ceratobasidiaceae</taxon>
        <taxon>Rhizoctonia</taxon>
    </lineage>
</organism>
<dbReference type="KEGG" id="rsx:RhiXN_01489"/>
<evidence type="ECO:0000313" key="2">
    <source>
        <dbReference type="EMBL" id="QRW26894.1"/>
    </source>
</evidence>
<dbReference type="RefSeq" id="XP_043187131.1">
    <property type="nucleotide sequence ID" value="XM_043321308.1"/>
</dbReference>
<gene>
    <name evidence="2" type="ORF">RhiXN_01489</name>
</gene>
<evidence type="ECO:0000313" key="3">
    <source>
        <dbReference type="Proteomes" id="UP000650533"/>
    </source>
</evidence>
<proteinExistence type="predicted"/>
<dbReference type="EMBL" id="CP059673">
    <property type="protein sequence ID" value="QRW26894.1"/>
    <property type="molecule type" value="Genomic_DNA"/>
</dbReference>